<organism evidence="1 2">
    <name type="scientific">Candidatus Hakubella thermalkaliphila</name>
    <dbReference type="NCBI Taxonomy" id="2754717"/>
    <lineage>
        <taxon>Bacteria</taxon>
        <taxon>Bacillati</taxon>
        <taxon>Actinomycetota</taxon>
        <taxon>Actinomycetota incertae sedis</taxon>
        <taxon>Candidatus Hakubellales</taxon>
        <taxon>Candidatus Hakubellaceae</taxon>
        <taxon>Candidatus Hakubella</taxon>
    </lineage>
</organism>
<protein>
    <submittedName>
        <fullName evidence="1">Uncharacterized protein</fullName>
    </submittedName>
</protein>
<keyword evidence="2" id="KW-1185">Reference proteome</keyword>
<comment type="caution">
    <text evidence="1">The sequence shown here is derived from an EMBL/GenBank/DDBJ whole genome shotgun (WGS) entry which is preliminary data.</text>
</comment>
<name>A0A6V8PAM3_9ACTN</name>
<gene>
    <name evidence="1" type="ORF">HKBW3S33_01286</name>
</gene>
<evidence type="ECO:0000313" key="2">
    <source>
        <dbReference type="Proteomes" id="UP000591948"/>
    </source>
</evidence>
<dbReference type="Proteomes" id="UP000591948">
    <property type="component" value="Unassembled WGS sequence"/>
</dbReference>
<accession>A0A6V8PAM3</accession>
<proteinExistence type="predicted"/>
<reference evidence="1 2" key="1">
    <citation type="journal article" date="2020" name="Front. Microbiol.">
        <title>Single-cell genomics of novel Actinobacteria with the Wood-Ljungdahl pathway discovered in a serpentinizing system.</title>
        <authorList>
            <person name="Merino N."/>
            <person name="Kawai M."/>
            <person name="Boyd E.S."/>
            <person name="Colman D.R."/>
            <person name="McGlynn S.E."/>
            <person name="Nealson K.H."/>
            <person name="Kurokawa K."/>
            <person name="Hongoh Y."/>
        </authorList>
    </citation>
    <scope>NUCLEOTIDE SEQUENCE [LARGE SCALE GENOMIC DNA]</scope>
    <source>
        <strain evidence="1 2">S33</strain>
    </source>
</reference>
<evidence type="ECO:0000313" key="1">
    <source>
        <dbReference type="EMBL" id="GFP27876.1"/>
    </source>
</evidence>
<dbReference type="EMBL" id="BLRY01000078">
    <property type="protein sequence ID" value="GFP27876.1"/>
    <property type="molecule type" value="Genomic_DNA"/>
</dbReference>
<sequence>MPPTAAPRKNEKPIFRIGKRTKSFKVDAHPYRAYTGRMRGANIPENYIREVRWIA</sequence>
<dbReference type="AlphaFoldDB" id="A0A6V8PAM3"/>